<accession>A0A4V6A5T5</accession>
<proteinExistence type="predicted"/>
<comment type="caution">
    <text evidence="1">The sequence shown here is derived from an EMBL/GenBank/DDBJ whole genome shotgun (WGS) entry which is preliminary data.</text>
</comment>
<reference evidence="1" key="1">
    <citation type="submission" date="2018-10" db="EMBL/GenBank/DDBJ databases">
        <title>Population genomic analysis revealed the cold adaptation of white poplar.</title>
        <authorList>
            <person name="Liu Y.-J."/>
        </authorList>
    </citation>
    <scope>NUCLEOTIDE SEQUENCE [LARGE SCALE GENOMIC DNA]</scope>
    <source>
        <strain evidence="1">PAL-ZL1</strain>
    </source>
</reference>
<name>A0A4V6A5T5_POPAL</name>
<dbReference type="EMBL" id="RCHU01000751">
    <property type="protein sequence ID" value="TKR91915.1"/>
    <property type="molecule type" value="Genomic_DNA"/>
</dbReference>
<sequence>MHRRKVIAGVGGASGWNCCSEVMHPALLTTATLLEQADVTALLCSEEKSRCCSLLALSLMLKWTGRLLDAEEGAERGCRCCKKMLFTAEIMVAVLVCEQATVAGEEEVTGGQERRVN</sequence>
<organism evidence="1">
    <name type="scientific">Populus alba</name>
    <name type="common">White poplar</name>
    <dbReference type="NCBI Taxonomy" id="43335"/>
    <lineage>
        <taxon>Eukaryota</taxon>
        <taxon>Viridiplantae</taxon>
        <taxon>Streptophyta</taxon>
        <taxon>Embryophyta</taxon>
        <taxon>Tracheophyta</taxon>
        <taxon>Spermatophyta</taxon>
        <taxon>Magnoliopsida</taxon>
        <taxon>eudicotyledons</taxon>
        <taxon>Gunneridae</taxon>
        <taxon>Pentapetalae</taxon>
        <taxon>rosids</taxon>
        <taxon>fabids</taxon>
        <taxon>Malpighiales</taxon>
        <taxon>Salicaceae</taxon>
        <taxon>Saliceae</taxon>
        <taxon>Populus</taxon>
    </lineage>
</organism>
<dbReference type="AlphaFoldDB" id="A0A4V6A5T5"/>
<protein>
    <submittedName>
        <fullName evidence="1">Uncharacterized protein</fullName>
    </submittedName>
</protein>
<gene>
    <name evidence="1" type="ORF">D5086_0000218530</name>
</gene>
<evidence type="ECO:0000313" key="1">
    <source>
        <dbReference type="EMBL" id="TKR91915.1"/>
    </source>
</evidence>